<protein>
    <recommendedName>
        <fullName evidence="2">MBG domain-containing protein</fullName>
    </recommendedName>
</protein>
<dbReference type="RefSeq" id="WP_183865304.1">
    <property type="nucleotide sequence ID" value="NZ_JACHCF010000001.1"/>
</dbReference>
<evidence type="ECO:0000256" key="1">
    <source>
        <dbReference type="SAM" id="SignalP"/>
    </source>
</evidence>
<dbReference type="Pfam" id="PF13585">
    <property type="entry name" value="CHU_C"/>
    <property type="match status" value="1"/>
</dbReference>
<feature type="domain" description="MBG" evidence="2">
    <location>
        <begin position="841"/>
        <end position="915"/>
    </location>
</feature>
<feature type="domain" description="MBG" evidence="2">
    <location>
        <begin position="921"/>
        <end position="997"/>
    </location>
</feature>
<keyword evidence="1" id="KW-0732">Signal</keyword>
<feature type="domain" description="MBG" evidence="2">
    <location>
        <begin position="691"/>
        <end position="762"/>
    </location>
</feature>
<gene>
    <name evidence="3" type="ORF">HDE69_000161</name>
</gene>
<proteinExistence type="predicted"/>
<evidence type="ECO:0000259" key="2">
    <source>
        <dbReference type="Pfam" id="PF18676"/>
    </source>
</evidence>
<dbReference type="Gene3D" id="3.30.160.710">
    <property type="match status" value="7"/>
</dbReference>
<comment type="caution">
    <text evidence="3">The sequence shown here is derived from an EMBL/GenBank/DDBJ whole genome shotgun (WGS) entry which is preliminary data.</text>
</comment>
<feature type="domain" description="MBG" evidence="2">
    <location>
        <begin position="1003"/>
        <end position="1077"/>
    </location>
</feature>
<dbReference type="EMBL" id="JACHCF010000001">
    <property type="protein sequence ID" value="MBB5619125.1"/>
    <property type="molecule type" value="Genomic_DNA"/>
</dbReference>
<feature type="signal peptide" evidence="1">
    <location>
        <begin position="1"/>
        <end position="18"/>
    </location>
</feature>
<dbReference type="Proteomes" id="UP000537718">
    <property type="component" value="Unassembled WGS sequence"/>
</dbReference>
<name>A0A7W8YPE4_9SPHI</name>
<feature type="chain" id="PRO_5030942849" description="MBG domain-containing protein" evidence="1">
    <location>
        <begin position="19"/>
        <end position="1587"/>
    </location>
</feature>
<dbReference type="Gene3D" id="2.60.40.1080">
    <property type="match status" value="1"/>
</dbReference>
<dbReference type="Pfam" id="PF18676">
    <property type="entry name" value="MBG_2"/>
    <property type="match status" value="7"/>
</dbReference>
<feature type="domain" description="MBG" evidence="2">
    <location>
        <begin position="1165"/>
        <end position="1241"/>
    </location>
</feature>
<reference evidence="3 4" key="1">
    <citation type="submission" date="2020-08" db="EMBL/GenBank/DDBJ databases">
        <title>Genomic Encyclopedia of Type Strains, Phase IV (KMG-V): Genome sequencing to study the core and pangenomes of soil and plant-associated prokaryotes.</title>
        <authorList>
            <person name="Whitman W."/>
        </authorList>
    </citation>
    <scope>NUCLEOTIDE SEQUENCE [LARGE SCALE GENOMIC DNA]</scope>
    <source>
        <strain evidence="3 4">MP7CTX6</strain>
    </source>
</reference>
<evidence type="ECO:0000313" key="4">
    <source>
        <dbReference type="Proteomes" id="UP000537718"/>
    </source>
</evidence>
<feature type="domain" description="MBG" evidence="2">
    <location>
        <begin position="519"/>
        <end position="596"/>
    </location>
</feature>
<evidence type="ECO:0000313" key="3">
    <source>
        <dbReference type="EMBL" id="MBB5619125.1"/>
    </source>
</evidence>
<sequence length="1587" mass="164944">MKKLLLFLLTLFSVAVFGQGQPALEMLIFPKHIEGGAFGRNGIPYVYRAKITGLKAGQTYRYSNSIVAATTASENAVSYIYLLPPDNVIAGTPGYKSGDFYRPPIGSGEAETKNGASLKADLSAEYGVLKADQNGSYTGWFILETVKSLFAGNKLHLRISLNDPESANPSAIAYRLHPPESDVLTILSMDVNDQGFPGESGTAIRSTSAAGGIARNFVFLYDNVQGTGRPIAGTYIEDDGVVASRADIEGRSGLAPFYFDNVNGTSGAWGAMIVSDDANGIRRIEQRSLADGSLVGYNTSANGSWADGEKAGGTVSTAMSSLGSGDDGTKSIVLDGTKVTLALPKTPQTLAFTNTFPSTFKVGDADFTLSASSTAGLTAFQYTVAPAGILQLTGSTVKIIGGGTAVITVTEPGNTTFDPGTATKTIIVTATPQTITGLPATLAAVYGDGNITLSATGGASGNAVTYTSDNPAIAEITGSNQVLIKKPGTILIKANQAGSADYSPAAEVISTLTIAKASLNVTAEDKIKTHGSANPVATFTYGPFAGADDATSLTGTPILTIQADAASAAGVYDILVDVSGLTSEKYTFNPIKGKLTIETKKDQLITLSNLPATAAYGDQPLIFQAASNTANPISFTSSNPAIAVVEKDIAGEWTVRILGAGQVNITALQAEDTVYGPGIASQQLNIATVPLKIIADDKSKLTGENDPVFTARYEGFVNGDDAIKLTGALTFTKQADGIGFLIIPGGLSSANYAITFVNGKLTEGNVAFSPLNKTYGDATFDPGAISNSGTPTYTIANPAIAIVNAAGLLEIKGTGSTTVTATFTTGASGTTTLKVEPKTVVITANPQSRIYAQENPVLSVNYTGLAYGENESVLTTKPQISTLATINSAAGTYAINASAAVAPNYKFSYQQGVLTVTRAALSVKAEDKSKLYGQENPVFTLAYTGLAAQDNIGDLNLKAVVTTAATVSSAVATYPLIPSGLTVTTNYTVSYQSGLLTINPASLNIKADDAERGAGQANPVFTFTYTGFVNGDKADNLTTAPLAVTTATAGSGKGIYPITVSNAAAANYTITYTPGQLFIRGLPTITYADLPAVSYGDANFDPAAISNSGVQPVYSSDNLNVAVIENGKVKITGIGTANITVFFAASADFVATTASKPLTVAKRTLIVRVDNKTRLYGQANPVLTATYDGFVNGETVATAISAPVLLTTVAKPLSPSGTYIISGSAASALNYNISYEPGVLSIDKAILKVTADNKTRIFGIDNPVFTLKYSGFVNAENESVIQNPPLASTEAVKNSAAGTYPIVLSGGSADNYTFSYINGTLTIISTTRTITMDVMNSKAVGDPDFTPDAVLSSGETPIFSSGDPAIATIIDNKVHLVGAGNVMITATAPVNSNYAAAPSASRLLVVNKLPQAITFEKIPALQINGTYTLKAVSSAGLPVTFKVTSPDYAALTGTELKGLRIGKTQITAIQAGDNRYAAAQMIVQELQITDAAGEAIRVHPALSINGDGVNEFLSIDGIRDFPLNKVTIINRNGLKVFDIEGYDNEQHVFLGKSKSGESLPQGTYFCLIEYQTDSHVKRKTGYFILKY</sequence>
<accession>A0A7W8YPE4</accession>
<organism evidence="3 4">
    <name type="scientific">Pedobacter cryoconitis</name>
    <dbReference type="NCBI Taxonomy" id="188932"/>
    <lineage>
        <taxon>Bacteria</taxon>
        <taxon>Pseudomonadati</taxon>
        <taxon>Bacteroidota</taxon>
        <taxon>Sphingobacteriia</taxon>
        <taxon>Sphingobacteriales</taxon>
        <taxon>Sphingobacteriaceae</taxon>
        <taxon>Pedobacter</taxon>
    </lineage>
</organism>
<feature type="domain" description="MBG" evidence="2">
    <location>
        <begin position="1247"/>
        <end position="1322"/>
    </location>
</feature>
<dbReference type="InterPro" id="IPR008964">
    <property type="entry name" value="Invasin/intimin_cell_adhesion"/>
</dbReference>
<dbReference type="InterPro" id="IPR041286">
    <property type="entry name" value="MBG_2"/>
</dbReference>
<dbReference type="SUPFAM" id="SSF49373">
    <property type="entry name" value="Invasin/intimin cell-adhesion fragments"/>
    <property type="match status" value="2"/>
</dbReference>